<reference evidence="2" key="1">
    <citation type="submission" date="2020-02" db="EMBL/GenBank/DDBJ databases">
        <authorList>
            <person name="Meier V. D."/>
        </authorList>
    </citation>
    <scope>NUCLEOTIDE SEQUENCE</scope>
    <source>
        <strain evidence="2">AVDCRST_MAG04</strain>
    </source>
</reference>
<dbReference type="AlphaFoldDB" id="A0A6J4IZU9"/>
<feature type="chain" id="PRO_5026967057" evidence="1">
    <location>
        <begin position="22"/>
        <end position="120"/>
    </location>
</feature>
<proteinExistence type="predicted"/>
<organism evidence="2">
    <name type="scientific">uncultured Acetobacteraceae bacterium</name>
    <dbReference type="NCBI Taxonomy" id="169975"/>
    <lineage>
        <taxon>Bacteria</taxon>
        <taxon>Pseudomonadati</taxon>
        <taxon>Pseudomonadota</taxon>
        <taxon>Alphaproteobacteria</taxon>
        <taxon>Acetobacterales</taxon>
        <taxon>Acetobacteraceae</taxon>
        <taxon>environmental samples</taxon>
    </lineage>
</organism>
<accession>A0A6J4IZU9</accession>
<gene>
    <name evidence="2" type="ORF">AVDCRST_MAG04-2754</name>
</gene>
<feature type="signal peptide" evidence="1">
    <location>
        <begin position="1"/>
        <end position="21"/>
    </location>
</feature>
<keyword evidence="1" id="KW-0732">Signal</keyword>
<evidence type="ECO:0000313" key="2">
    <source>
        <dbReference type="EMBL" id="CAA9263840.1"/>
    </source>
</evidence>
<evidence type="ECO:0000256" key="1">
    <source>
        <dbReference type="SAM" id="SignalP"/>
    </source>
</evidence>
<dbReference type="EMBL" id="CADCTL010000190">
    <property type="protein sequence ID" value="CAA9263840.1"/>
    <property type="molecule type" value="Genomic_DNA"/>
</dbReference>
<name>A0A6J4IZU9_9PROT</name>
<protein>
    <submittedName>
        <fullName evidence="2">Uncharacterized protein</fullName>
    </submittedName>
</protein>
<sequence>MFRNALFASVIAFGAAGAAQAQAPAPATTGLPVPASGNVMGGGAATIVGGGDNLTILYSGGGAGRGGGAQTQVPRLAQARNGYGGVAIDYLERETAPAGREAWLVGGGDNTQVVYSDPHR</sequence>